<feature type="binding site" evidence="10">
    <location>
        <position position="291"/>
    </location>
    <ligand>
        <name>[4Fe-4S] cluster</name>
        <dbReference type="ChEBI" id="CHEBI:49883"/>
        <label>2</label>
        <note>4Fe-4S-substrate</note>
    </ligand>
</feature>
<keyword evidence="5 10" id="KW-0408">Iron</keyword>
<keyword evidence="2 10" id="KW-0949">S-adenosyl-L-methionine</keyword>
<dbReference type="InterPro" id="IPR016155">
    <property type="entry name" value="Mopterin_synth/thiamin_S_b"/>
</dbReference>
<dbReference type="Pfam" id="PF02597">
    <property type="entry name" value="ThiS"/>
    <property type="match status" value="1"/>
</dbReference>
<evidence type="ECO:0000256" key="7">
    <source>
        <dbReference type="ARBA" id="ARBA00023134"/>
    </source>
</evidence>
<feature type="binding site" evidence="10">
    <location>
        <position position="45"/>
    </location>
    <ligand>
        <name>[4Fe-4S] cluster</name>
        <dbReference type="ChEBI" id="CHEBI:49883"/>
        <label>1</label>
        <note>4Fe-4S-S-AdoMet</note>
    </ligand>
</feature>
<evidence type="ECO:0000256" key="5">
    <source>
        <dbReference type="ARBA" id="ARBA00023004"/>
    </source>
</evidence>
<feature type="binding site" evidence="10">
    <location>
        <position position="277"/>
    </location>
    <ligand>
        <name>[4Fe-4S] cluster</name>
        <dbReference type="ChEBI" id="CHEBI:49883"/>
        <label>2</label>
        <note>4Fe-4S-substrate</note>
    </ligand>
</feature>
<dbReference type="Gene3D" id="3.20.20.70">
    <property type="entry name" value="Aldolase class I"/>
    <property type="match status" value="1"/>
</dbReference>
<dbReference type="InterPro" id="IPR006638">
    <property type="entry name" value="Elp3/MiaA/NifB-like_rSAM"/>
</dbReference>
<dbReference type="AlphaFoldDB" id="A0A378WQ65"/>
<feature type="binding site" evidence="10">
    <location>
        <position position="89"/>
    </location>
    <ligand>
        <name>S-adenosyl-L-methionine</name>
        <dbReference type="ChEBI" id="CHEBI:59789"/>
    </ligand>
</feature>
<keyword evidence="7 10" id="KW-0342">GTP-binding</keyword>
<accession>A0A378WQ65</accession>
<dbReference type="EC" id="4.1.99.22" evidence="10"/>
<dbReference type="Pfam" id="PF06463">
    <property type="entry name" value="Mob_synth_C"/>
    <property type="match status" value="1"/>
</dbReference>
<dbReference type="GO" id="GO:0051539">
    <property type="term" value="F:4 iron, 4 sulfur cluster binding"/>
    <property type="evidence" value="ECO:0007669"/>
    <property type="project" value="UniProtKB-UniRule"/>
</dbReference>
<dbReference type="InterPro" id="IPR013785">
    <property type="entry name" value="Aldolase_TIM"/>
</dbReference>
<dbReference type="Gene3D" id="3.10.20.30">
    <property type="match status" value="1"/>
</dbReference>
<dbReference type="EMBL" id="UGRU01000001">
    <property type="protein sequence ID" value="SUA42601.1"/>
    <property type="molecule type" value="Genomic_DNA"/>
</dbReference>
<comment type="cofactor">
    <cofactor evidence="10">
        <name>[4Fe-4S] cluster</name>
        <dbReference type="ChEBI" id="CHEBI:49883"/>
    </cofactor>
    <text evidence="10">Binds 2 [4Fe-4S] clusters. Binds 1 [4Fe-4S] cluster coordinated with 3 cysteines and an exchangeable S-adenosyl-L-methionine and 1 [4Fe-4S] cluster coordinated with 3 cysteines and the GTP-derived substrate.</text>
</comment>
<feature type="domain" description="Radical SAM core" evidence="11">
    <location>
        <begin position="25"/>
        <end position="244"/>
    </location>
</feature>
<comment type="pathway">
    <text evidence="10">Cofactor biosynthesis; molybdopterin biosynthesis.</text>
</comment>
<dbReference type="GO" id="GO:0061799">
    <property type="term" value="F:cyclic pyranopterin monophosphate synthase activity"/>
    <property type="evidence" value="ECO:0007669"/>
    <property type="project" value="TreeGrafter"/>
</dbReference>
<dbReference type="InterPro" id="IPR058240">
    <property type="entry name" value="rSAM_sf"/>
</dbReference>
<gene>
    <name evidence="10 12" type="primary">moaA</name>
    <name evidence="12" type="ORF">NCTC13184_01958</name>
</gene>
<protein>
    <recommendedName>
        <fullName evidence="10">GTP 3',8-cyclase</fullName>
        <ecNumber evidence="10">4.1.99.22</ecNumber>
    </recommendedName>
    <alternativeName>
        <fullName evidence="10">Molybdenum cofactor biosynthesis protein A</fullName>
    </alternativeName>
</protein>
<dbReference type="GO" id="GO:0046872">
    <property type="term" value="F:metal ion binding"/>
    <property type="evidence" value="ECO:0007669"/>
    <property type="project" value="UniProtKB-KW"/>
</dbReference>
<sequence length="425" mass="45819">MGIPAVRGGRPSLDGRPDTDLLVDKFGRTARDLRVSITEKCSLRCTYCMPEEGLPAIPADELLSAAEIVRLVELAVRRLGVREVRFTGGEPLMRRDLEQIVAGCHAAVPDTPLAMTSNGVGLEHRARGLADAGLGRVNVSLDTVDPAGFARLTRRDRLGSVLTGIRAAHAAGLYPVKVNAVLMRETLSGAVDLLRWCLNEGCELRFIEEMPLDADHEWARTNMVTAAELLDVLGTAFTLTEAGRGDPSAPAETWLVNGGPATVGIIASVTRQFCGDCDRTRLTADGMIRSCLFSDQEYDLRSLLRAGASDDELAQLWRGAMWNKWAGHGIDAADFVPRNGRWEPSVVEVRYFAAIADAVGKSSEHLDLPESATVGDLRAALRSAYGADLDPMLKVCAYLVGEELTRDDSTPLTARVDVLPPFAGG</sequence>
<dbReference type="InterPro" id="IPR010505">
    <property type="entry name" value="MoaA_twitch"/>
</dbReference>
<evidence type="ECO:0000313" key="13">
    <source>
        <dbReference type="Proteomes" id="UP000255082"/>
    </source>
</evidence>
<keyword evidence="8 10" id="KW-0501">Molybdenum cofactor biosynthesis</keyword>
<dbReference type="CDD" id="cd21117">
    <property type="entry name" value="Twitch_MoaA"/>
    <property type="match status" value="1"/>
</dbReference>
<evidence type="ECO:0000256" key="4">
    <source>
        <dbReference type="ARBA" id="ARBA00022741"/>
    </source>
</evidence>
<keyword evidence="6 10" id="KW-0411">Iron-sulfur</keyword>
<dbReference type="SFLD" id="SFLDS00029">
    <property type="entry name" value="Radical_SAM"/>
    <property type="match status" value="1"/>
</dbReference>
<feature type="binding site" evidence="10">
    <location>
        <position position="34"/>
    </location>
    <ligand>
        <name>GTP</name>
        <dbReference type="ChEBI" id="CHEBI:37565"/>
    </ligand>
</feature>
<feature type="binding site" evidence="10">
    <location>
        <position position="47"/>
    </location>
    <ligand>
        <name>S-adenosyl-L-methionine</name>
        <dbReference type="ChEBI" id="CHEBI:59789"/>
    </ligand>
</feature>
<dbReference type="InterPro" id="IPR003749">
    <property type="entry name" value="ThiS/MoaD-like"/>
</dbReference>
<dbReference type="GO" id="GO:0006777">
    <property type="term" value="P:Mo-molybdopterin cofactor biosynthetic process"/>
    <property type="evidence" value="ECO:0007669"/>
    <property type="project" value="UniProtKB-UniRule"/>
</dbReference>
<reference evidence="12 13" key="1">
    <citation type="submission" date="2018-06" db="EMBL/GenBank/DDBJ databases">
        <authorList>
            <consortium name="Pathogen Informatics"/>
            <person name="Doyle S."/>
        </authorList>
    </citation>
    <scope>NUCLEOTIDE SEQUENCE [LARGE SCALE GENOMIC DNA]</scope>
    <source>
        <strain evidence="12 13">NCTC13184</strain>
    </source>
</reference>
<proteinExistence type="inferred from homology"/>
<evidence type="ECO:0000256" key="3">
    <source>
        <dbReference type="ARBA" id="ARBA00022723"/>
    </source>
</evidence>
<comment type="catalytic activity">
    <reaction evidence="10">
        <text>GTP + AH2 + S-adenosyl-L-methionine = (8S)-3',8-cyclo-7,8-dihydroguanosine 5'-triphosphate + 5'-deoxyadenosine + L-methionine + A + H(+)</text>
        <dbReference type="Rhea" id="RHEA:49576"/>
        <dbReference type="ChEBI" id="CHEBI:13193"/>
        <dbReference type="ChEBI" id="CHEBI:15378"/>
        <dbReference type="ChEBI" id="CHEBI:17319"/>
        <dbReference type="ChEBI" id="CHEBI:17499"/>
        <dbReference type="ChEBI" id="CHEBI:37565"/>
        <dbReference type="ChEBI" id="CHEBI:57844"/>
        <dbReference type="ChEBI" id="CHEBI:59789"/>
        <dbReference type="ChEBI" id="CHEBI:131766"/>
        <dbReference type="EC" id="4.1.99.22"/>
    </reaction>
</comment>
<dbReference type="NCBIfam" id="TIGR02666">
    <property type="entry name" value="moaA"/>
    <property type="match status" value="1"/>
</dbReference>
<dbReference type="InterPro" id="IPR007197">
    <property type="entry name" value="rSAM"/>
</dbReference>
<keyword evidence="9 10" id="KW-0456">Lyase</keyword>
<dbReference type="CDD" id="cd00754">
    <property type="entry name" value="Ubl_MoaD"/>
    <property type="match status" value="1"/>
</dbReference>
<dbReference type="PANTHER" id="PTHR22960:SF0">
    <property type="entry name" value="MOLYBDENUM COFACTOR BIOSYNTHESIS PROTEIN 1"/>
    <property type="match status" value="1"/>
</dbReference>
<feature type="binding site" evidence="10">
    <location>
        <position position="41"/>
    </location>
    <ligand>
        <name>[4Fe-4S] cluster</name>
        <dbReference type="ChEBI" id="CHEBI:49883"/>
        <label>1</label>
        <note>4Fe-4S-S-AdoMet</note>
    </ligand>
</feature>
<evidence type="ECO:0000256" key="9">
    <source>
        <dbReference type="ARBA" id="ARBA00023239"/>
    </source>
</evidence>
<dbReference type="InterPro" id="IPR013483">
    <property type="entry name" value="MoaA"/>
</dbReference>
<evidence type="ECO:0000256" key="1">
    <source>
        <dbReference type="ARBA" id="ARBA00022485"/>
    </source>
</evidence>
<dbReference type="SFLD" id="SFLDG01383">
    <property type="entry name" value="cyclic_pyranopterin_phosphate"/>
    <property type="match status" value="1"/>
</dbReference>
<dbReference type="SFLD" id="SFLDG01067">
    <property type="entry name" value="SPASM/twitch_domain_containing"/>
    <property type="match status" value="1"/>
</dbReference>
<feature type="binding site" evidence="10">
    <location>
        <position position="210"/>
    </location>
    <ligand>
        <name>S-adenosyl-L-methionine</name>
        <dbReference type="ChEBI" id="CHEBI:59789"/>
    </ligand>
</feature>
<evidence type="ECO:0000259" key="11">
    <source>
        <dbReference type="PROSITE" id="PS51918"/>
    </source>
</evidence>
<feature type="binding site" evidence="10">
    <location>
        <position position="274"/>
    </location>
    <ligand>
        <name>[4Fe-4S] cluster</name>
        <dbReference type="ChEBI" id="CHEBI:49883"/>
        <label>2</label>
        <note>4Fe-4S-substrate</note>
    </ligand>
</feature>
<dbReference type="GO" id="GO:0005525">
    <property type="term" value="F:GTP binding"/>
    <property type="evidence" value="ECO:0007669"/>
    <property type="project" value="UniProtKB-UniRule"/>
</dbReference>
<dbReference type="PROSITE" id="PS51918">
    <property type="entry name" value="RADICAL_SAM"/>
    <property type="match status" value="1"/>
</dbReference>
<evidence type="ECO:0000256" key="8">
    <source>
        <dbReference type="ARBA" id="ARBA00023150"/>
    </source>
</evidence>
<evidence type="ECO:0000313" key="12">
    <source>
        <dbReference type="EMBL" id="SUA42601.1"/>
    </source>
</evidence>
<dbReference type="PANTHER" id="PTHR22960">
    <property type="entry name" value="MOLYBDOPTERIN COFACTOR SYNTHESIS PROTEIN A"/>
    <property type="match status" value="1"/>
</dbReference>
<keyword evidence="3 10" id="KW-0479">Metal-binding</keyword>
<feature type="binding site" evidence="10">
    <location>
        <position position="177"/>
    </location>
    <ligand>
        <name>GTP</name>
        <dbReference type="ChEBI" id="CHEBI:37565"/>
    </ligand>
</feature>
<dbReference type="SMART" id="SM00729">
    <property type="entry name" value="Elp3"/>
    <property type="match status" value="1"/>
</dbReference>
<comment type="similarity">
    <text evidence="10">Belongs to the radical SAM superfamily. MoaA family.</text>
</comment>
<dbReference type="GO" id="GO:0061798">
    <property type="term" value="F:GTP 3',8'-cyclase activity"/>
    <property type="evidence" value="ECO:0007669"/>
    <property type="project" value="UniProtKB-UniRule"/>
</dbReference>
<dbReference type="InterPro" id="IPR050105">
    <property type="entry name" value="MoCo_biosynth_MoaA/MoaC"/>
</dbReference>
<comment type="subunit">
    <text evidence="10">Monomer and homodimer.</text>
</comment>
<dbReference type="InterPro" id="IPR040064">
    <property type="entry name" value="MoaA-like"/>
</dbReference>
<dbReference type="Pfam" id="PF04055">
    <property type="entry name" value="Radical_SAM"/>
    <property type="match status" value="1"/>
</dbReference>
<dbReference type="SUPFAM" id="SSF54285">
    <property type="entry name" value="MoaD/ThiS"/>
    <property type="match status" value="1"/>
</dbReference>
<dbReference type="CDD" id="cd01335">
    <property type="entry name" value="Radical_SAM"/>
    <property type="match status" value="1"/>
</dbReference>
<evidence type="ECO:0000256" key="2">
    <source>
        <dbReference type="ARBA" id="ARBA00022691"/>
    </source>
</evidence>
<feature type="binding site" evidence="10">
    <location>
        <begin position="279"/>
        <end position="281"/>
    </location>
    <ligand>
        <name>GTP</name>
        <dbReference type="ChEBI" id="CHEBI:37565"/>
    </ligand>
</feature>
<keyword evidence="1 10" id="KW-0004">4Fe-4S</keyword>
<feature type="binding site" evidence="10">
    <location>
        <position position="116"/>
    </location>
    <ligand>
        <name>GTP</name>
        <dbReference type="ChEBI" id="CHEBI:37565"/>
    </ligand>
</feature>
<dbReference type="UniPathway" id="UPA00344"/>
<dbReference type="HAMAP" id="MF_01225_B">
    <property type="entry name" value="MoaA_B"/>
    <property type="match status" value="1"/>
</dbReference>
<evidence type="ECO:0000256" key="6">
    <source>
        <dbReference type="ARBA" id="ARBA00023014"/>
    </source>
</evidence>
<feature type="binding site" evidence="10">
    <location>
        <position position="48"/>
    </location>
    <ligand>
        <name>[4Fe-4S] cluster</name>
        <dbReference type="ChEBI" id="CHEBI:49883"/>
        <label>1</label>
        <note>4Fe-4S-S-AdoMet</note>
    </ligand>
</feature>
<dbReference type="SFLD" id="SFLDG01386">
    <property type="entry name" value="main_SPASM_domain-containing"/>
    <property type="match status" value="1"/>
</dbReference>
<dbReference type="GO" id="GO:1904047">
    <property type="term" value="F:S-adenosyl-L-methionine binding"/>
    <property type="evidence" value="ECO:0007669"/>
    <property type="project" value="UniProtKB-UniRule"/>
</dbReference>
<name>A0A378WQ65_9NOCA</name>
<dbReference type="SUPFAM" id="SSF102114">
    <property type="entry name" value="Radical SAM enzymes"/>
    <property type="match status" value="1"/>
</dbReference>
<organism evidence="12 13">
    <name type="scientific">Nocardia africana</name>
    <dbReference type="NCBI Taxonomy" id="134964"/>
    <lineage>
        <taxon>Bacteria</taxon>
        <taxon>Bacillati</taxon>
        <taxon>Actinomycetota</taxon>
        <taxon>Actinomycetes</taxon>
        <taxon>Mycobacteriales</taxon>
        <taxon>Nocardiaceae</taxon>
        <taxon>Nocardia</taxon>
    </lineage>
</organism>
<feature type="binding site" evidence="10">
    <location>
        <position position="140"/>
    </location>
    <ligand>
        <name>S-adenosyl-L-methionine</name>
        <dbReference type="ChEBI" id="CHEBI:59789"/>
    </ligand>
</feature>
<evidence type="ECO:0000256" key="10">
    <source>
        <dbReference type="HAMAP-Rule" id="MF_01225"/>
    </source>
</evidence>
<dbReference type="InterPro" id="IPR012675">
    <property type="entry name" value="Beta-grasp_dom_sf"/>
</dbReference>
<dbReference type="Proteomes" id="UP000255082">
    <property type="component" value="Unassembled WGS sequence"/>
</dbReference>
<comment type="function">
    <text evidence="10">Catalyzes the cyclization of GTP to (8S)-3',8-cyclo-7,8-dihydroguanosine 5'-triphosphate.</text>
</comment>
<keyword evidence="4 10" id="KW-0547">Nucleotide-binding</keyword>
<feature type="binding site" evidence="10">
    <location>
        <position position="85"/>
    </location>
    <ligand>
        <name>GTP</name>
        <dbReference type="ChEBI" id="CHEBI:37565"/>
    </ligand>
</feature>